<keyword evidence="4" id="KW-0732">Signal</keyword>
<dbReference type="Pfam" id="PF01120">
    <property type="entry name" value="Alpha_L_fucos"/>
    <property type="match status" value="1"/>
</dbReference>
<feature type="domain" description="Glycoside hydrolase family 29 N-terminal" evidence="7">
    <location>
        <begin position="22"/>
        <end position="352"/>
    </location>
</feature>
<dbReference type="EMBL" id="JBHMFC010000014">
    <property type="protein sequence ID" value="MFB9056114.1"/>
    <property type="molecule type" value="Genomic_DNA"/>
</dbReference>
<evidence type="ECO:0000256" key="2">
    <source>
        <dbReference type="ARBA" id="ARBA00007951"/>
    </source>
</evidence>
<dbReference type="EC" id="3.2.1.51" evidence="3"/>
<accession>A0ABV5F9R6</accession>
<evidence type="ECO:0000256" key="4">
    <source>
        <dbReference type="ARBA" id="ARBA00022729"/>
    </source>
</evidence>
<dbReference type="PANTHER" id="PTHR10030">
    <property type="entry name" value="ALPHA-L-FUCOSIDASE"/>
    <property type="match status" value="1"/>
</dbReference>
<gene>
    <name evidence="8" type="ORF">ACFFU9_05095</name>
</gene>
<dbReference type="SUPFAM" id="SSF51445">
    <property type="entry name" value="(Trans)glycosidases"/>
    <property type="match status" value="1"/>
</dbReference>
<dbReference type="SMART" id="SM00812">
    <property type="entry name" value="Alpha_L_fucos"/>
    <property type="match status" value="1"/>
</dbReference>
<dbReference type="PANTHER" id="PTHR10030:SF37">
    <property type="entry name" value="ALPHA-L-FUCOSIDASE-RELATED"/>
    <property type="match status" value="1"/>
</dbReference>
<dbReference type="Gene3D" id="3.20.20.80">
    <property type="entry name" value="Glycosidases"/>
    <property type="match status" value="1"/>
</dbReference>
<keyword evidence="9" id="KW-1185">Reference proteome</keyword>
<dbReference type="InterPro" id="IPR057739">
    <property type="entry name" value="Glyco_hydro_29_N"/>
</dbReference>
<name>A0ABV5F9R6_9FLAO</name>
<dbReference type="InterPro" id="IPR016286">
    <property type="entry name" value="FUC_metazoa-typ"/>
</dbReference>
<reference evidence="8 9" key="1">
    <citation type="submission" date="2024-09" db="EMBL/GenBank/DDBJ databases">
        <authorList>
            <person name="Sun Q."/>
            <person name="Mori K."/>
        </authorList>
    </citation>
    <scope>NUCLEOTIDE SEQUENCE [LARGE SCALE GENOMIC DNA]</scope>
    <source>
        <strain evidence="8 9">CECT 8622</strain>
    </source>
</reference>
<protein>
    <recommendedName>
        <fullName evidence="3">alpha-L-fucosidase</fullName>
        <ecNumber evidence="3">3.2.1.51</ecNumber>
    </recommendedName>
</protein>
<sequence length="455" mass="53181">MKKLIILCLIGIINLNLIAQQKKIWDETEQEKTERMAWWTNDRFGMFIHWGIYSLAARHEWVKTREKISDENYQKYVDNFNPDLYNPKEWAKLAKAAGMKYAVITTKHHDGFTLFDSKYTEYKVTNTPYGKDAIKEFVEAFRAEGLKIGFYYSIIDWKHPEYTIDRIHPLAPKNDKDYKTINKDRDMGKYREYLKNQVTEILTNYGQVDMLWLDYSIPGKNGKGKDDWGSVELMKLIRKLQPGIIVNDRLDILDYEGGWDFTTPEQFKVSEWPTYEGKKIPWETCQTFSGSWGYYRDELTWKDNKQLLVLLIESVSKGGNVLLNVGPTGRGEIDYRAKKALSKMGDWMKYNGRAIYGCTQAPDTFQVPDNSILTYNPTTNRLYIHLLDYPLENFTLKGMKGKIKYAQFLHDMSEIQIKNPHGAWGKKELAEQDVNLRLPVVKPNIEIPVIEIILK</sequence>
<evidence type="ECO:0000256" key="3">
    <source>
        <dbReference type="ARBA" id="ARBA00012662"/>
    </source>
</evidence>
<dbReference type="InterPro" id="IPR017853">
    <property type="entry name" value="GH"/>
</dbReference>
<evidence type="ECO:0000256" key="5">
    <source>
        <dbReference type="ARBA" id="ARBA00022801"/>
    </source>
</evidence>
<keyword evidence="5" id="KW-0378">Hydrolase</keyword>
<evidence type="ECO:0000313" key="9">
    <source>
        <dbReference type="Proteomes" id="UP001589585"/>
    </source>
</evidence>
<dbReference type="RefSeq" id="WP_379860309.1">
    <property type="nucleotide sequence ID" value="NZ_JBHMFC010000014.1"/>
</dbReference>
<dbReference type="InterPro" id="IPR000933">
    <property type="entry name" value="Glyco_hydro_29"/>
</dbReference>
<proteinExistence type="inferred from homology"/>
<dbReference type="Proteomes" id="UP001589585">
    <property type="component" value="Unassembled WGS sequence"/>
</dbReference>
<evidence type="ECO:0000313" key="8">
    <source>
        <dbReference type="EMBL" id="MFB9056114.1"/>
    </source>
</evidence>
<comment type="function">
    <text evidence="1">Alpha-L-fucosidase is responsible for hydrolyzing the alpha-1,6-linked fucose joined to the reducing-end N-acetylglucosamine of the carbohydrate moieties of glycoproteins.</text>
</comment>
<organism evidence="8 9">
    <name type="scientific">Mariniflexile ostreae</name>
    <dbReference type="NCBI Taxonomy" id="1520892"/>
    <lineage>
        <taxon>Bacteria</taxon>
        <taxon>Pseudomonadati</taxon>
        <taxon>Bacteroidota</taxon>
        <taxon>Flavobacteriia</taxon>
        <taxon>Flavobacteriales</taxon>
        <taxon>Flavobacteriaceae</taxon>
        <taxon>Mariniflexile</taxon>
    </lineage>
</organism>
<evidence type="ECO:0000256" key="1">
    <source>
        <dbReference type="ARBA" id="ARBA00004071"/>
    </source>
</evidence>
<comment type="caution">
    <text evidence="8">The sequence shown here is derived from an EMBL/GenBank/DDBJ whole genome shotgun (WGS) entry which is preliminary data.</text>
</comment>
<dbReference type="PRINTS" id="PR00741">
    <property type="entry name" value="GLHYDRLASE29"/>
</dbReference>
<dbReference type="PIRSF" id="PIRSF001092">
    <property type="entry name" value="Alpha-L-fucosidase"/>
    <property type="match status" value="1"/>
</dbReference>
<evidence type="ECO:0000256" key="6">
    <source>
        <dbReference type="ARBA" id="ARBA00023295"/>
    </source>
</evidence>
<keyword evidence="6" id="KW-0326">Glycosidase</keyword>
<evidence type="ECO:0000259" key="7">
    <source>
        <dbReference type="Pfam" id="PF01120"/>
    </source>
</evidence>
<comment type="similarity">
    <text evidence="2">Belongs to the glycosyl hydrolase 29 family.</text>
</comment>